<dbReference type="EMBL" id="CM037619">
    <property type="protein sequence ID" value="KAH8006901.1"/>
    <property type="molecule type" value="Genomic_DNA"/>
</dbReference>
<keyword evidence="2" id="KW-1185">Reference proteome</keyword>
<protein>
    <submittedName>
        <fullName evidence="1">Uncharacterized protein</fullName>
    </submittedName>
</protein>
<accession>A0ACB8FN01</accession>
<sequence>MLVTWPAFSILASFQNAVDELISLKSLLSAGDHPGHPPIRSAFAPAGGLWRRGECASSAPARSDSSASPVPSFAQPFFSSPPTRRDFPLGRGGGGPESGSDGDRSGCAAADLAEGGPAALAMGS</sequence>
<name>A0ACB8FN01_9SAUR</name>
<comment type="caution">
    <text evidence="1">The sequence shown here is derived from an EMBL/GenBank/DDBJ whole genome shotgun (WGS) entry which is preliminary data.</text>
</comment>
<reference evidence="1" key="1">
    <citation type="submission" date="2021-08" db="EMBL/GenBank/DDBJ databases">
        <title>The first chromosome-level gecko genome reveals the dynamic sex chromosomes of Neotropical dwarf geckos (Sphaerodactylidae: Sphaerodactylus).</title>
        <authorList>
            <person name="Pinto B.J."/>
            <person name="Keating S.E."/>
            <person name="Gamble T."/>
        </authorList>
    </citation>
    <scope>NUCLEOTIDE SEQUENCE</scope>
    <source>
        <strain evidence="1">TG3544</strain>
    </source>
</reference>
<proteinExistence type="predicted"/>
<organism evidence="1 2">
    <name type="scientific">Sphaerodactylus townsendi</name>
    <dbReference type="NCBI Taxonomy" id="933632"/>
    <lineage>
        <taxon>Eukaryota</taxon>
        <taxon>Metazoa</taxon>
        <taxon>Chordata</taxon>
        <taxon>Craniata</taxon>
        <taxon>Vertebrata</taxon>
        <taxon>Euteleostomi</taxon>
        <taxon>Lepidosauria</taxon>
        <taxon>Squamata</taxon>
        <taxon>Bifurcata</taxon>
        <taxon>Gekkota</taxon>
        <taxon>Sphaerodactylidae</taxon>
        <taxon>Sphaerodactylus</taxon>
    </lineage>
</organism>
<evidence type="ECO:0000313" key="2">
    <source>
        <dbReference type="Proteomes" id="UP000827872"/>
    </source>
</evidence>
<evidence type="ECO:0000313" key="1">
    <source>
        <dbReference type="EMBL" id="KAH8006901.1"/>
    </source>
</evidence>
<dbReference type="Proteomes" id="UP000827872">
    <property type="component" value="Linkage Group LG06"/>
</dbReference>
<gene>
    <name evidence="1" type="ORF">K3G42_015004</name>
</gene>